<evidence type="ECO:0000313" key="2">
    <source>
        <dbReference type="Proteomes" id="UP000198841"/>
    </source>
</evidence>
<dbReference type="EMBL" id="FOSD01000001">
    <property type="protein sequence ID" value="SFJ37391.1"/>
    <property type="molecule type" value="Genomic_DNA"/>
</dbReference>
<organism evidence="1 2">
    <name type="scientific">Candidatus Pantoea symbiotica</name>
    <dbReference type="NCBI Taxonomy" id="1884370"/>
    <lineage>
        <taxon>Bacteria</taxon>
        <taxon>Pseudomonadati</taxon>
        <taxon>Pseudomonadota</taxon>
        <taxon>Gammaproteobacteria</taxon>
        <taxon>Enterobacterales</taxon>
        <taxon>Erwiniaceae</taxon>
        <taxon>Pantoea</taxon>
    </lineage>
</organism>
<dbReference type="RefSeq" id="WP_008102837.1">
    <property type="nucleotide sequence ID" value="NZ_FOSD01000001.1"/>
</dbReference>
<comment type="caution">
    <text evidence="1">The sequence shown here is derived from an EMBL/GenBank/DDBJ whole genome shotgun (WGS) entry which is preliminary data.</text>
</comment>
<gene>
    <name evidence="1" type="ORF">SAMN05518863_101273</name>
</gene>
<reference evidence="1 2" key="1">
    <citation type="submission" date="2016-10" db="EMBL/GenBank/DDBJ databases">
        <authorList>
            <person name="Varghese N."/>
            <person name="Submissions S."/>
        </authorList>
    </citation>
    <scope>NUCLEOTIDE SEQUENCE [LARGE SCALE GENOMIC DNA]</scope>
    <source>
        <strain evidence="1 2">YR512</strain>
    </source>
</reference>
<protein>
    <submittedName>
        <fullName evidence="1">Uncharacterized protein</fullName>
    </submittedName>
</protein>
<name>A0A1I3QVT3_9GAMM</name>
<accession>A0A1I3QVT3</accession>
<keyword evidence="2" id="KW-1185">Reference proteome</keyword>
<dbReference type="Proteomes" id="UP000198841">
    <property type="component" value="Unassembled WGS sequence"/>
</dbReference>
<evidence type="ECO:0000313" key="1">
    <source>
        <dbReference type="EMBL" id="SFJ37391.1"/>
    </source>
</evidence>
<proteinExistence type="predicted"/>
<sequence>MFGFLTSLFGSPESLVQVMTRQDIQESIEEGDRIIIDEDGNASVNPLSPEVQRDFAHHVSTLKDI</sequence>